<dbReference type="PANTHER" id="PTHR42700">
    <property type="entry name" value="SULFATE ADENYLYLTRANSFERASE"/>
    <property type="match status" value="1"/>
</dbReference>
<feature type="domain" description="APS kinase" evidence="2">
    <location>
        <begin position="3"/>
        <end position="152"/>
    </location>
</feature>
<evidence type="ECO:0000313" key="4">
    <source>
        <dbReference type="Proteomes" id="UP000705867"/>
    </source>
</evidence>
<dbReference type="InterPro" id="IPR027417">
    <property type="entry name" value="P-loop_NTPase"/>
</dbReference>
<dbReference type="GO" id="GO:0010134">
    <property type="term" value="P:sulfate assimilation via adenylyl sulfate reduction"/>
    <property type="evidence" value="ECO:0007669"/>
    <property type="project" value="TreeGrafter"/>
</dbReference>
<evidence type="ECO:0000256" key="1">
    <source>
        <dbReference type="ARBA" id="ARBA00022679"/>
    </source>
</evidence>
<dbReference type="SUPFAM" id="SSF52540">
    <property type="entry name" value="P-loop containing nucleoside triphosphate hydrolases"/>
    <property type="match status" value="1"/>
</dbReference>
<dbReference type="EMBL" id="JAIOIV010000031">
    <property type="protein sequence ID" value="MBZ0155387.1"/>
    <property type="molecule type" value="Genomic_DNA"/>
</dbReference>
<dbReference type="EC" id="2.7.1.25" evidence="3"/>
<dbReference type="Proteomes" id="UP000705867">
    <property type="component" value="Unassembled WGS sequence"/>
</dbReference>
<organism evidence="3 4">
    <name type="scientific">Candidatus Nitrobium versatile</name>
    <dbReference type="NCBI Taxonomy" id="2884831"/>
    <lineage>
        <taxon>Bacteria</taxon>
        <taxon>Pseudomonadati</taxon>
        <taxon>Nitrospirota</taxon>
        <taxon>Nitrospiria</taxon>
        <taxon>Nitrospirales</taxon>
        <taxon>Nitrospiraceae</taxon>
        <taxon>Candidatus Nitrobium</taxon>
    </lineage>
</organism>
<dbReference type="PANTHER" id="PTHR42700:SF1">
    <property type="entry name" value="SULFATE ADENYLYLTRANSFERASE"/>
    <property type="match status" value="1"/>
</dbReference>
<accession>A0A953M166</accession>
<reference evidence="3" key="1">
    <citation type="journal article" date="2021" name="bioRxiv">
        <title>Unraveling nitrogen, sulfur and carbon metabolic pathways and microbial community transcriptional responses to substrate deprivation and toxicity stresses in a bioreactor mimicking anoxic brackish coastal sediment conditions.</title>
        <authorList>
            <person name="Martins P.D."/>
            <person name="Echeveste M.J."/>
            <person name="Arshad A."/>
            <person name="Kurth J."/>
            <person name="Ouboter H."/>
            <person name="Jetten M.S.M."/>
            <person name="Welte C.U."/>
        </authorList>
    </citation>
    <scope>NUCLEOTIDE SEQUENCE</scope>
    <source>
        <strain evidence="3">MAG_39</strain>
    </source>
</reference>
<dbReference type="Gene3D" id="3.40.50.300">
    <property type="entry name" value="P-loop containing nucleotide triphosphate hydrolases"/>
    <property type="match status" value="1"/>
</dbReference>
<dbReference type="InterPro" id="IPR059117">
    <property type="entry name" value="APS_kinase_dom"/>
</dbReference>
<dbReference type="AlphaFoldDB" id="A0A953M166"/>
<gene>
    <name evidence="3" type="ORF">K8I29_04125</name>
</gene>
<dbReference type="GO" id="GO:0004781">
    <property type="term" value="F:sulfate adenylyltransferase (ATP) activity"/>
    <property type="evidence" value="ECO:0007669"/>
    <property type="project" value="TreeGrafter"/>
</dbReference>
<keyword evidence="1 3" id="KW-0808">Transferase</keyword>
<reference evidence="3" key="2">
    <citation type="submission" date="2021-08" db="EMBL/GenBank/DDBJ databases">
        <authorList>
            <person name="Dalcin Martins P."/>
        </authorList>
    </citation>
    <scope>NUCLEOTIDE SEQUENCE</scope>
    <source>
        <strain evidence="3">MAG_39</strain>
    </source>
</reference>
<dbReference type="InterPro" id="IPR050512">
    <property type="entry name" value="Sulf_AdTrans/APS_kinase"/>
</dbReference>
<keyword evidence="3" id="KW-0418">Kinase</keyword>
<dbReference type="Pfam" id="PF01583">
    <property type="entry name" value="APS_kinase"/>
    <property type="match status" value="1"/>
</dbReference>
<name>A0A953M166_9BACT</name>
<dbReference type="GO" id="GO:0019379">
    <property type="term" value="P:sulfate assimilation, phosphoadenylyl sulfate reduction by phosphoadenylyl-sulfate reductase (thioredoxin)"/>
    <property type="evidence" value="ECO:0007669"/>
    <property type="project" value="TreeGrafter"/>
</dbReference>
<evidence type="ECO:0000313" key="3">
    <source>
        <dbReference type="EMBL" id="MBZ0155387.1"/>
    </source>
</evidence>
<protein>
    <submittedName>
        <fullName evidence="3">Adenylyl-sulfate kinase</fullName>
        <ecNumber evidence="3">2.7.1.25</ecNumber>
    </submittedName>
</protein>
<dbReference type="GO" id="GO:0004020">
    <property type="term" value="F:adenylylsulfate kinase activity"/>
    <property type="evidence" value="ECO:0007669"/>
    <property type="project" value="UniProtKB-EC"/>
</dbReference>
<evidence type="ECO:0000259" key="2">
    <source>
        <dbReference type="Pfam" id="PF01583"/>
    </source>
</evidence>
<sequence>MSSLVIWLTGLPGSGKSTLADGLRNRFPDFVILRMDEMRKIVTPSPTYSEEERDMVYRALVFTAKTLSDLGHRVIIDATANRRKWRDLARQLIPGFREVYLKCSPASCEEREKARTDTRGAPRNIYQKGRAGSPVPGIQAPYEAPLCPELALETDTLTPEEAVSAIAGLIREKDPL</sequence>
<dbReference type="GO" id="GO:0005737">
    <property type="term" value="C:cytoplasm"/>
    <property type="evidence" value="ECO:0007669"/>
    <property type="project" value="TreeGrafter"/>
</dbReference>
<comment type="caution">
    <text evidence="3">The sequence shown here is derived from an EMBL/GenBank/DDBJ whole genome shotgun (WGS) entry which is preliminary data.</text>
</comment>
<proteinExistence type="predicted"/>